<dbReference type="AlphaFoldDB" id="A0A936ZDU6"/>
<dbReference type="EMBL" id="JAEQMY010000001">
    <property type="protein sequence ID" value="MBL0402638.1"/>
    <property type="molecule type" value="Genomic_DNA"/>
</dbReference>
<evidence type="ECO:0000259" key="1">
    <source>
        <dbReference type="Pfam" id="PF00535"/>
    </source>
</evidence>
<gene>
    <name evidence="2" type="ORF">JKG68_01500</name>
</gene>
<feature type="domain" description="Glycosyltransferase 2-like" evidence="1">
    <location>
        <begin position="16"/>
        <end position="180"/>
    </location>
</feature>
<proteinExistence type="predicted"/>
<dbReference type="Proteomes" id="UP000605848">
    <property type="component" value="Unassembled WGS sequence"/>
</dbReference>
<dbReference type="SUPFAM" id="SSF53448">
    <property type="entry name" value="Nucleotide-diphospho-sugar transferases"/>
    <property type="match status" value="1"/>
</dbReference>
<accession>A0A936ZDU6</accession>
<dbReference type="InterPro" id="IPR001173">
    <property type="entry name" value="Glyco_trans_2-like"/>
</dbReference>
<name>A0A936ZDU6_9HYPH</name>
<dbReference type="Gene3D" id="3.90.550.10">
    <property type="entry name" value="Spore Coat Polysaccharide Biosynthesis Protein SpsA, Chain A"/>
    <property type="match status" value="1"/>
</dbReference>
<dbReference type="PANTHER" id="PTHR43685">
    <property type="entry name" value="GLYCOSYLTRANSFERASE"/>
    <property type="match status" value="1"/>
</dbReference>
<dbReference type="InterPro" id="IPR050834">
    <property type="entry name" value="Glycosyltransf_2"/>
</dbReference>
<dbReference type="CDD" id="cd00761">
    <property type="entry name" value="Glyco_tranf_GTA_type"/>
    <property type="match status" value="1"/>
</dbReference>
<sequence length="321" mass="35322">MSIPTSSDRSARPLVSIITPCLLGTPAQAALLDETLRTVSSQTCQDYEVILVDDGSPVPVAPVADAHLRTTTIIQANAGPAVARNVGIAQSRGRYLVFLDADDHLLPSALAAGIEALEANPDAGFAVGPREEMTFEGEPVPWDVPPPPSQSDIYLPLLRFDWYIIPPSSAMFRREAVESVGGFRDPWGADDLDFYLRVAHRYKAFCYQAPAVTRYRRYSTSSSRDGERMLRSIRAVYARQWPLVEGVPAAEEAFQHGLRMLTEIFLDCVVENIEDRLRSGDRTGALRSAGLLRLESPERWQALHGRCPEAAMLTGDLAEGR</sequence>
<dbReference type="Pfam" id="PF00535">
    <property type="entry name" value="Glycos_transf_2"/>
    <property type="match status" value="1"/>
</dbReference>
<organism evidence="2 3">
    <name type="scientific">Microvirga aerilata</name>
    <dbReference type="NCBI Taxonomy" id="670292"/>
    <lineage>
        <taxon>Bacteria</taxon>
        <taxon>Pseudomonadati</taxon>
        <taxon>Pseudomonadota</taxon>
        <taxon>Alphaproteobacteria</taxon>
        <taxon>Hyphomicrobiales</taxon>
        <taxon>Methylobacteriaceae</taxon>
        <taxon>Microvirga</taxon>
    </lineage>
</organism>
<protein>
    <submittedName>
        <fullName evidence="2">Glycosyltransferase family 2 protein</fullName>
    </submittedName>
</protein>
<evidence type="ECO:0000313" key="3">
    <source>
        <dbReference type="Proteomes" id="UP000605848"/>
    </source>
</evidence>
<reference evidence="2" key="1">
    <citation type="submission" date="2021-01" db="EMBL/GenBank/DDBJ databases">
        <title>Microvirga sp.</title>
        <authorList>
            <person name="Kim M.K."/>
        </authorList>
    </citation>
    <scope>NUCLEOTIDE SEQUENCE</scope>
    <source>
        <strain evidence="2">5420S-16</strain>
    </source>
</reference>
<dbReference type="InterPro" id="IPR029044">
    <property type="entry name" value="Nucleotide-diphossugar_trans"/>
</dbReference>
<dbReference type="RefSeq" id="WP_202055306.1">
    <property type="nucleotide sequence ID" value="NZ_JAEQMY010000001.1"/>
</dbReference>
<comment type="caution">
    <text evidence="2">The sequence shown here is derived from an EMBL/GenBank/DDBJ whole genome shotgun (WGS) entry which is preliminary data.</text>
</comment>
<keyword evidence="3" id="KW-1185">Reference proteome</keyword>
<dbReference type="PANTHER" id="PTHR43685:SF2">
    <property type="entry name" value="GLYCOSYLTRANSFERASE 2-LIKE DOMAIN-CONTAINING PROTEIN"/>
    <property type="match status" value="1"/>
</dbReference>
<evidence type="ECO:0000313" key="2">
    <source>
        <dbReference type="EMBL" id="MBL0402638.1"/>
    </source>
</evidence>